<evidence type="ECO:0000313" key="7">
    <source>
        <dbReference type="Proteomes" id="UP000695007"/>
    </source>
</evidence>
<organism evidence="7 8">
    <name type="scientific">Ceratosolen solmsi marchali</name>
    <dbReference type="NCBI Taxonomy" id="326594"/>
    <lineage>
        <taxon>Eukaryota</taxon>
        <taxon>Metazoa</taxon>
        <taxon>Ecdysozoa</taxon>
        <taxon>Arthropoda</taxon>
        <taxon>Hexapoda</taxon>
        <taxon>Insecta</taxon>
        <taxon>Pterygota</taxon>
        <taxon>Neoptera</taxon>
        <taxon>Endopterygota</taxon>
        <taxon>Hymenoptera</taxon>
        <taxon>Apocrita</taxon>
        <taxon>Proctotrupomorpha</taxon>
        <taxon>Chalcidoidea</taxon>
        <taxon>Agaonidae</taxon>
        <taxon>Agaoninae</taxon>
        <taxon>Ceratosolen</taxon>
    </lineage>
</organism>
<dbReference type="InterPro" id="IPR001314">
    <property type="entry name" value="Peptidase_S1A"/>
</dbReference>
<accession>A0AAJ6VM34</accession>
<gene>
    <name evidence="8" type="primary">LOC105359828</name>
</gene>
<evidence type="ECO:0000256" key="2">
    <source>
        <dbReference type="ARBA" id="ARBA00022670"/>
    </source>
</evidence>
<dbReference type="Proteomes" id="UP000695007">
    <property type="component" value="Unplaced"/>
</dbReference>
<dbReference type="GO" id="GO:0004252">
    <property type="term" value="F:serine-type endopeptidase activity"/>
    <property type="evidence" value="ECO:0007669"/>
    <property type="project" value="InterPro"/>
</dbReference>
<dbReference type="GO" id="GO:0006508">
    <property type="term" value="P:proteolysis"/>
    <property type="evidence" value="ECO:0007669"/>
    <property type="project" value="UniProtKB-KW"/>
</dbReference>
<evidence type="ECO:0000256" key="3">
    <source>
        <dbReference type="ARBA" id="ARBA00022801"/>
    </source>
</evidence>
<dbReference type="SUPFAM" id="SSF50494">
    <property type="entry name" value="Trypsin-like serine proteases"/>
    <property type="match status" value="1"/>
</dbReference>
<keyword evidence="2" id="KW-0645">Protease</keyword>
<sequence length="229" mass="25801">MRINHLNPDPQMDHICMGSLISRKHILTSEHCISTESPEGIQIIVGSTNLYEGNAYFIYWWISYDQWATVREIQLEFLENDVAIIRLLNIVPATINLARISAGHNTDFYNIVVQTVGWGSENDSVANNRLQAVSLRVITKENCESRIGRLLNQEIYIEEQQTVCTIANPYALLSWGDSGGPLLNANSIIAINRGICPEVALGDPNVVNYHIGIAYYRPFILELLYFSCT</sequence>
<reference evidence="8" key="1">
    <citation type="submission" date="2025-08" db="UniProtKB">
        <authorList>
            <consortium name="RefSeq"/>
        </authorList>
    </citation>
    <scope>IDENTIFICATION</scope>
</reference>
<name>A0AAJ6VM34_9HYME</name>
<dbReference type="Gene3D" id="2.40.10.10">
    <property type="entry name" value="Trypsin-like serine proteases"/>
    <property type="match status" value="1"/>
</dbReference>
<evidence type="ECO:0000259" key="6">
    <source>
        <dbReference type="PROSITE" id="PS50240"/>
    </source>
</evidence>
<dbReference type="PANTHER" id="PTHR24276:SF91">
    <property type="entry name" value="AT26814P-RELATED"/>
    <property type="match status" value="1"/>
</dbReference>
<dbReference type="RefSeq" id="XP_011494839.1">
    <property type="nucleotide sequence ID" value="XM_011496537.1"/>
</dbReference>
<evidence type="ECO:0000256" key="1">
    <source>
        <dbReference type="ARBA" id="ARBA00007664"/>
    </source>
</evidence>
<dbReference type="InterPro" id="IPR009003">
    <property type="entry name" value="Peptidase_S1_PA"/>
</dbReference>
<dbReference type="GeneID" id="105359828"/>
<dbReference type="AlphaFoldDB" id="A0AAJ6VM34"/>
<dbReference type="InterPro" id="IPR001254">
    <property type="entry name" value="Trypsin_dom"/>
</dbReference>
<keyword evidence="3" id="KW-0378">Hydrolase</keyword>
<dbReference type="PROSITE" id="PS50240">
    <property type="entry name" value="TRYPSIN_DOM"/>
    <property type="match status" value="1"/>
</dbReference>
<evidence type="ECO:0000256" key="5">
    <source>
        <dbReference type="ARBA" id="ARBA00023157"/>
    </source>
</evidence>
<dbReference type="PANTHER" id="PTHR24276">
    <property type="entry name" value="POLYSERASE-RELATED"/>
    <property type="match status" value="1"/>
</dbReference>
<comment type="similarity">
    <text evidence="1">Belongs to the peptidase S1 family.</text>
</comment>
<dbReference type="Pfam" id="PF00089">
    <property type="entry name" value="Trypsin"/>
    <property type="match status" value="1"/>
</dbReference>
<dbReference type="SMART" id="SM00020">
    <property type="entry name" value="Tryp_SPc"/>
    <property type="match status" value="1"/>
</dbReference>
<evidence type="ECO:0000256" key="4">
    <source>
        <dbReference type="ARBA" id="ARBA00022825"/>
    </source>
</evidence>
<keyword evidence="7" id="KW-1185">Reference proteome</keyword>
<feature type="domain" description="Peptidase S1" evidence="6">
    <location>
        <begin position="1"/>
        <end position="225"/>
    </location>
</feature>
<dbReference type="InterPro" id="IPR050430">
    <property type="entry name" value="Peptidase_S1"/>
</dbReference>
<evidence type="ECO:0000313" key="8">
    <source>
        <dbReference type="RefSeq" id="XP_011494839.1"/>
    </source>
</evidence>
<keyword evidence="5" id="KW-1015">Disulfide bond</keyword>
<keyword evidence="4" id="KW-0720">Serine protease</keyword>
<dbReference type="PRINTS" id="PR00722">
    <property type="entry name" value="CHYMOTRYPSIN"/>
</dbReference>
<dbReference type="KEGG" id="csol:105359828"/>
<protein>
    <submittedName>
        <fullName evidence="8">Chymotrypsin-2-like isoform X1</fullName>
    </submittedName>
</protein>
<dbReference type="InterPro" id="IPR043504">
    <property type="entry name" value="Peptidase_S1_PA_chymotrypsin"/>
</dbReference>
<proteinExistence type="inferred from homology"/>